<dbReference type="InterPro" id="IPR029052">
    <property type="entry name" value="Metallo-depent_PP-like"/>
</dbReference>
<organism evidence="5 6">
    <name type="scientific">Paenibacillus motobuensis</name>
    <dbReference type="NCBI Taxonomy" id="295324"/>
    <lineage>
        <taxon>Bacteria</taxon>
        <taxon>Bacillati</taxon>
        <taxon>Bacillota</taxon>
        <taxon>Bacilli</taxon>
        <taxon>Bacillales</taxon>
        <taxon>Paenibacillaceae</taxon>
        <taxon>Paenibacillus</taxon>
    </lineage>
</organism>
<dbReference type="InterPro" id="IPR004843">
    <property type="entry name" value="Calcineurin-like_PHP"/>
</dbReference>
<dbReference type="InterPro" id="IPR006179">
    <property type="entry name" value="5_nucleotidase/apyrase"/>
</dbReference>
<dbReference type="SUPFAM" id="SSF55816">
    <property type="entry name" value="5'-nucleotidase (syn. UDP-sugar hydrolase), C-terminal domain"/>
    <property type="match status" value="1"/>
</dbReference>
<reference evidence="6" key="1">
    <citation type="journal article" date="2019" name="Int. J. Syst. Evol. Microbiol.">
        <title>The Global Catalogue of Microorganisms (GCM) 10K type strain sequencing project: providing services to taxonomists for standard genome sequencing and annotation.</title>
        <authorList>
            <consortium name="The Broad Institute Genomics Platform"/>
            <consortium name="The Broad Institute Genome Sequencing Center for Infectious Disease"/>
            <person name="Wu L."/>
            <person name="Ma J."/>
        </authorList>
    </citation>
    <scope>NUCLEOTIDE SEQUENCE [LARGE SCALE GENOMIC DNA]</scope>
    <source>
        <strain evidence="6">JCM 12774</strain>
    </source>
</reference>
<dbReference type="RefSeq" id="WP_343863066.1">
    <property type="nucleotide sequence ID" value="NZ_BAAACX010000015.1"/>
</dbReference>
<dbReference type="PRINTS" id="PR01607">
    <property type="entry name" value="APYRASEFAMLY"/>
</dbReference>
<evidence type="ECO:0000259" key="3">
    <source>
        <dbReference type="Pfam" id="PF00149"/>
    </source>
</evidence>
<evidence type="ECO:0000313" key="5">
    <source>
        <dbReference type="EMBL" id="GAA0400613.1"/>
    </source>
</evidence>
<evidence type="ECO:0000256" key="2">
    <source>
        <dbReference type="RuleBase" id="RU362119"/>
    </source>
</evidence>
<dbReference type="Gene3D" id="3.60.21.10">
    <property type="match status" value="1"/>
</dbReference>
<keyword evidence="6" id="KW-1185">Reference proteome</keyword>
<dbReference type="Pfam" id="PF00149">
    <property type="entry name" value="Metallophos"/>
    <property type="match status" value="1"/>
</dbReference>
<dbReference type="InterPro" id="IPR008334">
    <property type="entry name" value="5'-Nucleotdase_C"/>
</dbReference>
<keyword evidence="2" id="KW-0547">Nucleotide-binding</keyword>
<feature type="domain" description="Calcineurin-like phosphoesterase" evidence="3">
    <location>
        <begin position="11"/>
        <end position="242"/>
    </location>
</feature>
<evidence type="ECO:0000256" key="1">
    <source>
        <dbReference type="ARBA" id="ARBA00022729"/>
    </source>
</evidence>
<evidence type="ECO:0000259" key="4">
    <source>
        <dbReference type="Pfam" id="PF02872"/>
    </source>
</evidence>
<gene>
    <name evidence="5" type="ORF">GCM10008933_33950</name>
</gene>
<dbReference type="Gene3D" id="3.90.780.10">
    <property type="entry name" value="5'-Nucleotidase, C-terminal domain"/>
    <property type="match status" value="1"/>
</dbReference>
<comment type="caution">
    <text evidence="5">The sequence shown here is derived from an EMBL/GenBank/DDBJ whole genome shotgun (WGS) entry which is preliminary data.</text>
</comment>
<keyword evidence="2" id="KW-0378">Hydrolase</keyword>
<dbReference type="Pfam" id="PF02872">
    <property type="entry name" value="5_nucleotid_C"/>
    <property type="match status" value="1"/>
</dbReference>
<sequence>MEHRQEATCEILVSSDIHGHIYPTDYLSTGECQLGLAKLATLIGRERQVEPDLLLLDNGDLIQGTPLSTYFVKNKQGIHPMIEVLNQLGYDAAVPGNHEFNYGLSTLCQVVEDSQFPWLSAGITVKGAGKPAFGQPYITKVLENGLKLAVLGVTTHYIPHWENPQHIAGLEFADALETVRFWVPMIRREERPDLLIVAYHGGFERDLWTGEPVERLTGENQAYAMCAEVEGIDILITGHQHRSLTGEVNGVTIVQPSCLGQALGRINVNFRRGESGDWEIIDRRADLLVPDESVEPDQEVLNLCRQLEQETQTWLDEPIGTVDGDMSVLSSLDCRLEDHPFIEFVNRVQMEISGADASNTALLNEQSLGFQGVITRRDVLANFIYPNTLTVLKLTGKDIRAALEQTAIYWQLGSDGELMINPSFLEPKAQHYNYDMWEGIEYELDISRPSGERVVKLNYNGAELADEAEVNVVMNSYRAGGGGDYKMYQGKPVVKEITIDMADLVSDYITKHQVIQASCNYNWRVSIQQGAKA</sequence>
<dbReference type="EMBL" id="BAAACX010000015">
    <property type="protein sequence ID" value="GAA0400613.1"/>
    <property type="molecule type" value="Genomic_DNA"/>
</dbReference>
<dbReference type="PANTHER" id="PTHR11575:SF6">
    <property type="entry name" value="2',3'-CYCLIC-NUCLEOTIDE 2'-PHOSPHODIESTERASE_3'-NUCLEOTIDASE"/>
    <property type="match status" value="1"/>
</dbReference>
<dbReference type="InterPro" id="IPR036907">
    <property type="entry name" value="5'-Nucleotdase_C_sf"/>
</dbReference>
<dbReference type="Proteomes" id="UP001500340">
    <property type="component" value="Unassembled WGS sequence"/>
</dbReference>
<dbReference type="SUPFAM" id="SSF56300">
    <property type="entry name" value="Metallo-dependent phosphatases"/>
    <property type="match status" value="1"/>
</dbReference>
<evidence type="ECO:0000313" key="6">
    <source>
        <dbReference type="Proteomes" id="UP001500340"/>
    </source>
</evidence>
<feature type="domain" description="5'-Nucleotidase C-terminal" evidence="4">
    <location>
        <begin position="319"/>
        <end position="489"/>
    </location>
</feature>
<comment type="similarity">
    <text evidence="2">Belongs to the 5'-nucleotidase family.</text>
</comment>
<dbReference type="PANTHER" id="PTHR11575">
    <property type="entry name" value="5'-NUCLEOTIDASE-RELATED"/>
    <property type="match status" value="1"/>
</dbReference>
<accession>A0ABP3IF10</accession>
<name>A0ABP3IF10_9BACL</name>
<proteinExistence type="inferred from homology"/>
<keyword evidence="1" id="KW-0732">Signal</keyword>
<protein>
    <submittedName>
        <fullName evidence="5">Bifunctional metallophosphatase/5'-nucleotidase</fullName>
    </submittedName>
</protein>